<reference evidence="4" key="2">
    <citation type="submission" date="2022-01" db="EMBL/GenBank/DDBJ databases">
        <authorList>
            <person name="Yamashiro T."/>
            <person name="Shiraishi A."/>
            <person name="Satake H."/>
            <person name="Nakayama K."/>
        </authorList>
    </citation>
    <scope>NUCLEOTIDE SEQUENCE</scope>
</reference>
<gene>
    <name evidence="4" type="ORF">Tco_0893687</name>
</gene>
<sequence length="669" mass="74610">MALKSSRVVVLPKFDMHIYTSDLTSSELKEVVEEYCIPLDLHPRLPHPDMTMNRLPSRYIGLYIEQLEQGGLRVPFSSFFLAVIKHFGVHVSQLVPMGVNRVILFEVRCISLGINPSVSLFRVFYKLCKQGHWFSFENKTGRGTRKCFKEVTSSLKGWKKKFFLIDRRAIPDAMPWRHGDTDLHDDFPTNYSANDSARLSEVLVPLRPPPRHLLYMCGLTTACRHPELRYDIKDQNNNVIDMDTFLKLPSWTGTIVSRGGPIPEDQRPKPRVTPPLETEAEAKRGGAEANEEPKKRRKVQKPHVSMQSGSEGTLSATPLNQAEPKTVWEPTPPGGPDVVGSHVQKEVVDLSGNTLVSTPPVAPTQPSAQTEPPTAQKPATSEGHSSQSSHPGHEDELLVSHLATPAEDEFLGGLSNVEVVSSAYQTLGQSVLAQGELLKRHEQLSHDFVDLVNRNDANLTHSECPSREKELLERVKDLERERDELRFTASNQVERIQSLEKELEPRVQKLAAVEDQIKVLEDEKLALSVRAVQAETERHNLIQEFIPTVVRRLHTSVEYRQSLAAPVSLCFTVGWLGGLSLGRGEDEIAQMLSEAKDLDIEGSKSWEAQHRERFTKSYPYIQKIADSCDLPMDELLRVSLNVPSAAADRGSTSGAGTGEASQQPPLSAP</sequence>
<feature type="compositionally biased region" description="Basic and acidic residues" evidence="2">
    <location>
        <begin position="280"/>
        <end position="294"/>
    </location>
</feature>
<feature type="compositionally biased region" description="Low complexity" evidence="2">
    <location>
        <begin position="650"/>
        <end position="661"/>
    </location>
</feature>
<dbReference type="Pfam" id="PF04195">
    <property type="entry name" value="Transposase_28"/>
    <property type="match status" value="1"/>
</dbReference>
<dbReference type="PANTHER" id="PTHR31099:SF41">
    <property type="entry name" value="TRANSPOSASE (PUTATIVE), GYPSY TYPE-RELATED"/>
    <property type="match status" value="1"/>
</dbReference>
<evidence type="ECO:0000256" key="2">
    <source>
        <dbReference type="SAM" id="MobiDB-lite"/>
    </source>
</evidence>
<feature type="compositionally biased region" description="Polar residues" evidence="2">
    <location>
        <begin position="305"/>
        <end position="319"/>
    </location>
</feature>
<keyword evidence="5" id="KW-1185">Reference proteome</keyword>
<feature type="coiled-coil region" evidence="1">
    <location>
        <begin position="468"/>
        <end position="537"/>
    </location>
</feature>
<protein>
    <recommendedName>
        <fullName evidence="3">Transposase (putative) gypsy type domain-containing protein</fullName>
    </recommendedName>
</protein>
<evidence type="ECO:0000256" key="1">
    <source>
        <dbReference type="SAM" id="Coils"/>
    </source>
</evidence>
<dbReference type="EMBL" id="BQNB010014080">
    <property type="protein sequence ID" value="GJT23750.1"/>
    <property type="molecule type" value="Genomic_DNA"/>
</dbReference>
<evidence type="ECO:0000313" key="5">
    <source>
        <dbReference type="Proteomes" id="UP001151760"/>
    </source>
</evidence>
<comment type="caution">
    <text evidence="4">The sequence shown here is derived from an EMBL/GenBank/DDBJ whole genome shotgun (WGS) entry which is preliminary data.</text>
</comment>
<dbReference type="InterPro" id="IPR007321">
    <property type="entry name" value="Transposase_28"/>
</dbReference>
<dbReference type="Proteomes" id="UP001151760">
    <property type="component" value="Unassembled WGS sequence"/>
</dbReference>
<name>A0ABQ5CA03_9ASTR</name>
<accession>A0ABQ5CA03</accession>
<proteinExistence type="predicted"/>
<feature type="region of interest" description="Disordered" evidence="2">
    <location>
        <begin position="646"/>
        <end position="669"/>
    </location>
</feature>
<feature type="region of interest" description="Disordered" evidence="2">
    <location>
        <begin position="354"/>
        <end position="394"/>
    </location>
</feature>
<dbReference type="PANTHER" id="PTHR31099">
    <property type="entry name" value="OS06G0165300 PROTEIN"/>
    <property type="match status" value="1"/>
</dbReference>
<keyword evidence="1" id="KW-0175">Coiled coil</keyword>
<feature type="domain" description="Transposase (putative) gypsy type" evidence="3">
    <location>
        <begin position="69"/>
        <end position="128"/>
    </location>
</feature>
<feature type="region of interest" description="Disordered" evidence="2">
    <location>
        <begin position="257"/>
        <end position="319"/>
    </location>
</feature>
<organism evidence="4 5">
    <name type="scientific">Tanacetum coccineum</name>
    <dbReference type="NCBI Taxonomy" id="301880"/>
    <lineage>
        <taxon>Eukaryota</taxon>
        <taxon>Viridiplantae</taxon>
        <taxon>Streptophyta</taxon>
        <taxon>Embryophyta</taxon>
        <taxon>Tracheophyta</taxon>
        <taxon>Spermatophyta</taxon>
        <taxon>Magnoliopsida</taxon>
        <taxon>eudicotyledons</taxon>
        <taxon>Gunneridae</taxon>
        <taxon>Pentapetalae</taxon>
        <taxon>asterids</taxon>
        <taxon>campanulids</taxon>
        <taxon>Asterales</taxon>
        <taxon>Asteraceae</taxon>
        <taxon>Asteroideae</taxon>
        <taxon>Anthemideae</taxon>
        <taxon>Anthemidinae</taxon>
        <taxon>Tanacetum</taxon>
    </lineage>
</organism>
<evidence type="ECO:0000313" key="4">
    <source>
        <dbReference type="EMBL" id="GJT23750.1"/>
    </source>
</evidence>
<evidence type="ECO:0000259" key="3">
    <source>
        <dbReference type="Pfam" id="PF04195"/>
    </source>
</evidence>
<reference evidence="4" key="1">
    <citation type="journal article" date="2022" name="Int. J. Mol. Sci.">
        <title>Draft Genome of Tanacetum Coccineum: Genomic Comparison of Closely Related Tanacetum-Family Plants.</title>
        <authorList>
            <person name="Yamashiro T."/>
            <person name="Shiraishi A."/>
            <person name="Nakayama K."/>
            <person name="Satake H."/>
        </authorList>
    </citation>
    <scope>NUCLEOTIDE SEQUENCE</scope>
</reference>
<feature type="compositionally biased region" description="Polar residues" evidence="2">
    <location>
        <begin position="364"/>
        <end position="390"/>
    </location>
</feature>